<evidence type="ECO:0000313" key="1">
    <source>
        <dbReference type="EMBL" id="KFG63563.1"/>
    </source>
</evidence>
<accession>A0A086M3U5</accession>
<dbReference type="Proteomes" id="UP000028834">
    <property type="component" value="Unassembled WGS sequence"/>
</dbReference>
<dbReference type="VEuPathDB" id="ToxoDB:TGRUB_429960"/>
<evidence type="ECO:0000313" key="2">
    <source>
        <dbReference type="Proteomes" id="UP000028834"/>
    </source>
</evidence>
<dbReference type="AlphaFoldDB" id="A0A086M3U5"/>
<comment type="caution">
    <text evidence="1">The sequence shown here is derived from an EMBL/GenBank/DDBJ whole genome shotgun (WGS) entry which is preliminary data.</text>
</comment>
<sequence>GYLIHCLDKLSREFEISSSHYQQDEAEVESMKKEVQRLQTSGKAAIRQTSHLSTKCFYCHMPACTSTPSLDVVTIYFDQPVQRHTSM</sequence>
<gene>
    <name evidence="1" type="ORF">TGRUB_429960</name>
</gene>
<reference evidence="1 2" key="1">
    <citation type="submission" date="2014-05" db="EMBL/GenBank/DDBJ databases">
        <authorList>
            <person name="Sibley D."/>
            <person name="Venepally P."/>
            <person name="Karamycheva S."/>
            <person name="Hadjithomas M."/>
            <person name="Khan A."/>
            <person name="Brunk B."/>
            <person name="Roos D."/>
            <person name="Caler E."/>
            <person name="Lorenzi H."/>
        </authorList>
    </citation>
    <scope>NUCLEOTIDE SEQUENCE [LARGE SCALE GENOMIC DNA]</scope>
    <source>
        <strain evidence="1 2">RUB</strain>
    </source>
</reference>
<proteinExistence type="predicted"/>
<dbReference type="EMBL" id="AFYV02000916">
    <property type="protein sequence ID" value="KFG63563.1"/>
    <property type="molecule type" value="Genomic_DNA"/>
</dbReference>
<name>A0A086M3U5_TOXGO</name>
<protein>
    <submittedName>
        <fullName evidence="1">Uncharacterized protein</fullName>
    </submittedName>
</protein>
<feature type="non-terminal residue" evidence="1">
    <location>
        <position position="1"/>
    </location>
</feature>
<organism evidence="1 2">
    <name type="scientific">Toxoplasma gondii RUB</name>
    <dbReference type="NCBI Taxonomy" id="935652"/>
    <lineage>
        <taxon>Eukaryota</taxon>
        <taxon>Sar</taxon>
        <taxon>Alveolata</taxon>
        <taxon>Apicomplexa</taxon>
        <taxon>Conoidasida</taxon>
        <taxon>Coccidia</taxon>
        <taxon>Eucoccidiorida</taxon>
        <taxon>Eimeriorina</taxon>
        <taxon>Sarcocystidae</taxon>
        <taxon>Toxoplasma</taxon>
    </lineage>
</organism>